<evidence type="ECO:0000256" key="3">
    <source>
        <dbReference type="ARBA" id="ARBA00022964"/>
    </source>
</evidence>
<dbReference type="SUPFAM" id="SSF51197">
    <property type="entry name" value="Clavaminate synthase-like"/>
    <property type="match status" value="1"/>
</dbReference>
<dbReference type="Proteomes" id="UP001283341">
    <property type="component" value="Unassembled WGS sequence"/>
</dbReference>
<dbReference type="InterPro" id="IPR045054">
    <property type="entry name" value="P4HA-like"/>
</dbReference>
<dbReference type="GO" id="GO:0004656">
    <property type="term" value="F:procollagen-proline 4-dioxygenase activity"/>
    <property type="evidence" value="ECO:0007669"/>
    <property type="project" value="TreeGrafter"/>
</dbReference>
<dbReference type="GO" id="GO:0005783">
    <property type="term" value="C:endoplasmic reticulum"/>
    <property type="evidence" value="ECO:0007669"/>
    <property type="project" value="TreeGrafter"/>
</dbReference>
<name>A0AAE0IKH8_9PEZI</name>
<feature type="region of interest" description="Disordered" evidence="6">
    <location>
        <begin position="1"/>
        <end position="43"/>
    </location>
</feature>
<dbReference type="Pfam" id="PF13640">
    <property type="entry name" value="2OG-FeII_Oxy_3"/>
    <property type="match status" value="1"/>
</dbReference>
<reference evidence="8" key="2">
    <citation type="submission" date="2023-06" db="EMBL/GenBank/DDBJ databases">
        <authorList>
            <consortium name="Lawrence Berkeley National Laboratory"/>
            <person name="Haridas S."/>
            <person name="Hensen N."/>
            <person name="Bonometti L."/>
            <person name="Westerberg I."/>
            <person name="Brannstrom I.O."/>
            <person name="Guillou S."/>
            <person name="Cros-Aarteil S."/>
            <person name="Calhoun S."/>
            <person name="Kuo A."/>
            <person name="Mondo S."/>
            <person name="Pangilinan J."/>
            <person name="Riley R."/>
            <person name="Labutti K."/>
            <person name="Andreopoulos B."/>
            <person name="Lipzen A."/>
            <person name="Chen C."/>
            <person name="Yanf M."/>
            <person name="Daum C."/>
            <person name="Ng V."/>
            <person name="Clum A."/>
            <person name="Steindorff A."/>
            <person name="Ohm R."/>
            <person name="Martin F."/>
            <person name="Silar P."/>
            <person name="Natvig D."/>
            <person name="Lalanne C."/>
            <person name="Gautier V."/>
            <person name="Ament-Velasquez S.L."/>
            <person name="Kruys A."/>
            <person name="Hutchinson M.I."/>
            <person name="Powell A.J."/>
            <person name="Barry K."/>
            <person name="Miller A.N."/>
            <person name="Grigoriev I.V."/>
            <person name="Debuchy R."/>
            <person name="Gladieux P."/>
            <person name="Thoren M.H."/>
            <person name="Johannesson H."/>
        </authorList>
    </citation>
    <scope>NUCLEOTIDE SEQUENCE</scope>
    <source>
        <strain evidence="8">CBS 118394</strain>
    </source>
</reference>
<accession>A0AAE0IKH8</accession>
<dbReference type="AlphaFoldDB" id="A0AAE0IKH8"/>
<sequence length="320" mass="35940">MNMLSSIFGSKKDEKPQDSSPGSALRVPDNTSKPSKDALPNKPIQTSYVSNAVPIPADFLTTDPPDLIKPITLSPVDWPATKLPEYDGHYAVVLDNVISPSECEVLLRLAEASVPDSHKTGQSSWGPALVNVGMGFEVLIPDYRNSDRIIWDQQEIVDRLWQRCLKAEGLEKKLKVIENEPGITGKTRWGGKAGTRWEFRRVNQRMRFLKYGGGQFFKPHCDSPYFENSQDGKTFETLFTVHLYLNDSQQEVGKSVDLVGGATSFLSNDEKRKVDVDPKAGRVLIFQHRKLLHSGDDVKKGIKYTMRTDIMYEIIPADDK</sequence>
<dbReference type="InterPro" id="IPR006620">
    <property type="entry name" value="Pro_4_hyd_alph"/>
</dbReference>
<keyword evidence="3" id="KW-0223">Dioxygenase</keyword>
<evidence type="ECO:0000256" key="1">
    <source>
        <dbReference type="ARBA" id="ARBA00001961"/>
    </source>
</evidence>
<dbReference type="EMBL" id="JAUEDM010000002">
    <property type="protein sequence ID" value="KAK3326412.1"/>
    <property type="molecule type" value="Genomic_DNA"/>
</dbReference>
<proteinExistence type="predicted"/>
<evidence type="ECO:0000259" key="7">
    <source>
        <dbReference type="SMART" id="SM00702"/>
    </source>
</evidence>
<evidence type="ECO:0000313" key="8">
    <source>
        <dbReference type="EMBL" id="KAK3326412.1"/>
    </source>
</evidence>
<dbReference type="InterPro" id="IPR044862">
    <property type="entry name" value="Pro_4_hyd_alph_FE2OG_OXY"/>
</dbReference>
<keyword evidence="4" id="KW-0560">Oxidoreductase</keyword>
<dbReference type="GO" id="GO:0031418">
    <property type="term" value="F:L-ascorbic acid binding"/>
    <property type="evidence" value="ECO:0007669"/>
    <property type="project" value="InterPro"/>
</dbReference>
<gene>
    <name evidence="8" type="ORF">B0H66DRAFT_550887</name>
</gene>
<evidence type="ECO:0000256" key="4">
    <source>
        <dbReference type="ARBA" id="ARBA00023002"/>
    </source>
</evidence>
<keyword evidence="2" id="KW-0479">Metal-binding</keyword>
<dbReference type="PANTHER" id="PTHR10869:SF241">
    <property type="entry name" value="FE2OG DIOXYGENASE DOMAIN-CONTAINING PROTEIN"/>
    <property type="match status" value="1"/>
</dbReference>
<dbReference type="PANTHER" id="PTHR10869">
    <property type="entry name" value="PROLYL 4-HYDROXYLASE ALPHA SUBUNIT"/>
    <property type="match status" value="1"/>
</dbReference>
<keyword evidence="5" id="KW-0408">Iron</keyword>
<evidence type="ECO:0000313" key="9">
    <source>
        <dbReference type="Proteomes" id="UP001283341"/>
    </source>
</evidence>
<feature type="domain" description="Prolyl 4-hydroxylase alpha subunit" evidence="7">
    <location>
        <begin position="89"/>
        <end position="311"/>
    </location>
</feature>
<evidence type="ECO:0000256" key="5">
    <source>
        <dbReference type="ARBA" id="ARBA00023004"/>
    </source>
</evidence>
<protein>
    <submittedName>
        <fullName evidence="8">Oxidoreductase domain-containing protein</fullName>
    </submittedName>
</protein>
<evidence type="ECO:0000256" key="6">
    <source>
        <dbReference type="SAM" id="MobiDB-lite"/>
    </source>
</evidence>
<dbReference type="GO" id="GO:0005506">
    <property type="term" value="F:iron ion binding"/>
    <property type="evidence" value="ECO:0007669"/>
    <property type="project" value="InterPro"/>
</dbReference>
<reference evidence="8" key="1">
    <citation type="journal article" date="2023" name="Mol. Phylogenet. Evol.">
        <title>Genome-scale phylogeny and comparative genomics of the fungal order Sordariales.</title>
        <authorList>
            <person name="Hensen N."/>
            <person name="Bonometti L."/>
            <person name="Westerberg I."/>
            <person name="Brannstrom I.O."/>
            <person name="Guillou S."/>
            <person name="Cros-Aarteil S."/>
            <person name="Calhoun S."/>
            <person name="Haridas S."/>
            <person name="Kuo A."/>
            <person name="Mondo S."/>
            <person name="Pangilinan J."/>
            <person name="Riley R."/>
            <person name="LaButti K."/>
            <person name="Andreopoulos B."/>
            <person name="Lipzen A."/>
            <person name="Chen C."/>
            <person name="Yan M."/>
            <person name="Daum C."/>
            <person name="Ng V."/>
            <person name="Clum A."/>
            <person name="Steindorff A."/>
            <person name="Ohm R.A."/>
            <person name="Martin F."/>
            <person name="Silar P."/>
            <person name="Natvig D.O."/>
            <person name="Lalanne C."/>
            <person name="Gautier V."/>
            <person name="Ament-Velasquez S.L."/>
            <person name="Kruys A."/>
            <person name="Hutchinson M.I."/>
            <person name="Powell A.J."/>
            <person name="Barry K."/>
            <person name="Miller A.N."/>
            <person name="Grigoriev I.V."/>
            <person name="Debuchy R."/>
            <person name="Gladieux P."/>
            <person name="Hiltunen Thoren M."/>
            <person name="Johannesson H."/>
        </authorList>
    </citation>
    <scope>NUCLEOTIDE SEQUENCE</scope>
    <source>
        <strain evidence="8">CBS 118394</strain>
    </source>
</reference>
<organism evidence="8 9">
    <name type="scientific">Apodospora peruviana</name>
    <dbReference type="NCBI Taxonomy" id="516989"/>
    <lineage>
        <taxon>Eukaryota</taxon>
        <taxon>Fungi</taxon>
        <taxon>Dikarya</taxon>
        <taxon>Ascomycota</taxon>
        <taxon>Pezizomycotina</taxon>
        <taxon>Sordariomycetes</taxon>
        <taxon>Sordariomycetidae</taxon>
        <taxon>Sordariales</taxon>
        <taxon>Lasiosphaeriaceae</taxon>
        <taxon>Apodospora</taxon>
    </lineage>
</organism>
<dbReference type="SMART" id="SM00702">
    <property type="entry name" value="P4Hc"/>
    <property type="match status" value="1"/>
</dbReference>
<keyword evidence="9" id="KW-1185">Reference proteome</keyword>
<comment type="caution">
    <text evidence="8">The sequence shown here is derived from an EMBL/GenBank/DDBJ whole genome shotgun (WGS) entry which is preliminary data.</text>
</comment>
<evidence type="ECO:0000256" key="2">
    <source>
        <dbReference type="ARBA" id="ARBA00022723"/>
    </source>
</evidence>
<dbReference type="Gene3D" id="2.60.120.620">
    <property type="entry name" value="q2cbj1_9rhob like domain"/>
    <property type="match status" value="1"/>
</dbReference>
<comment type="cofactor">
    <cofactor evidence="1">
        <name>L-ascorbate</name>
        <dbReference type="ChEBI" id="CHEBI:38290"/>
    </cofactor>
</comment>